<evidence type="ECO:0000313" key="2">
    <source>
        <dbReference type="Proteomes" id="UP001152531"/>
    </source>
</evidence>
<keyword evidence="2" id="KW-1185">Reference proteome</keyword>
<evidence type="ECO:0000313" key="1">
    <source>
        <dbReference type="EMBL" id="CAH6718200.1"/>
    </source>
</evidence>
<sequence length="457" mass="52952">MIRTTLRTNLVGFARRSVLNYKKPTFQPLVQQRTLRLSPSQFQAVKGWGFIINILGGAYIGGFIVCMGSLYLLYHDADERQNIPFELSFQNQLTAVKAINKDDVLKSPRHAVKHYRRLLIELAKQENPNLDFDETTPENKYRAPLLESETLLYKKSQKFSDFYIDIVSRYAKALLAKGQLDISIETLEKLVYDDEVFYKLGDSERLSNCARLLCKISDDFQTRQKLLDRSIDMITKSFPSVRINDYMVESSSNMTDELFSCLNETAFNFAKESSHKKELLNKSLNIYLNNLKFLNTIKSEMEANTINQNNYPFFNISSENVSILINEVRGHLSEIMWTKGYKKNAVSWGEEVVDDIYHSNASSQKTTDILIGVLDNLIFMHHKMGNLKGEKRCKELRGDLKPFDEYEKSYYNNVINKFSKIIYQKGPLGIIEKVLTERFGPTKRLLDIEEFEEEDVE</sequence>
<organism evidence="1 2">
    <name type="scientific">[Candida] jaroonii</name>
    <dbReference type="NCBI Taxonomy" id="467808"/>
    <lineage>
        <taxon>Eukaryota</taxon>
        <taxon>Fungi</taxon>
        <taxon>Dikarya</taxon>
        <taxon>Ascomycota</taxon>
        <taxon>Saccharomycotina</taxon>
        <taxon>Pichiomycetes</taxon>
        <taxon>Debaryomycetaceae</taxon>
        <taxon>Yamadazyma</taxon>
    </lineage>
</organism>
<reference evidence="1" key="1">
    <citation type="submission" date="2022-06" db="EMBL/GenBank/DDBJ databases">
        <authorList>
            <person name="Legras J.-L."/>
            <person name="Devillers H."/>
            <person name="Grondin C."/>
        </authorList>
    </citation>
    <scope>NUCLEOTIDE SEQUENCE</scope>
    <source>
        <strain evidence="1">CLIB 1444</strain>
    </source>
</reference>
<accession>A0ACA9XZY8</accession>
<protein>
    <submittedName>
        <fullName evidence="1">Uncharacterized protein</fullName>
    </submittedName>
</protein>
<dbReference type="Proteomes" id="UP001152531">
    <property type="component" value="Unassembled WGS sequence"/>
</dbReference>
<name>A0ACA9XZY8_9ASCO</name>
<comment type="caution">
    <text evidence="1">The sequence shown here is derived from an EMBL/GenBank/DDBJ whole genome shotgun (WGS) entry which is preliminary data.</text>
</comment>
<dbReference type="EMBL" id="CALSDN010000001">
    <property type="protein sequence ID" value="CAH6718200.1"/>
    <property type="molecule type" value="Genomic_DNA"/>
</dbReference>
<proteinExistence type="predicted"/>
<gene>
    <name evidence="1" type="ORF">CLIB1444_01S01354</name>
</gene>